<dbReference type="GeneID" id="105844092"/>
<evidence type="ECO:0000256" key="5">
    <source>
        <dbReference type="ARBA" id="ARBA00022794"/>
    </source>
</evidence>
<dbReference type="Pfam" id="PF15311">
    <property type="entry name" value="HYLS1_C"/>
    <property type="match status" value="1"/>
</dbReference>
<keyword evidence="6" id="KW-0206">Cytoskeleton</keyword>
<evidence type="ECO:0000256" key="3">
    <source>
        <dbReference type="ARBA" id="ARBA00010091"/>
    </source>
</evidence>
<feature type="domain" description="Centriolar and ciliogenesis-associated protein HYLS1 C-terminal" evidence="8">
    <location>
        <begin position="170"/>
        <end position="258"/>
    </location>
</feature>
<keyword evidence="5" id="KW-0970">Cilium biogenesis/degradation</keyword>
<dbReference type="InterPro" id="IPR052319">
    <property type="entry name" value="Centriolar_ciliogenesis_assoc"/>
</dbReference>
<dbReference type="Proteomes" id="UP001652625">
    <property type="component" value="Chromosome 09"/>
</dbReference>
<proteinExistence type="inferred from homology"/>
<evidence type="ECO:0000256" key="1">
    <source>
        <dbReference type="ARBA" id="ARBA00004114"/>
    </source>
</evidence>
<accession>A0ABM4CJQ2</accession>
<dbReference type="InterPro" id="IPR027918">
    <property type="entry name" value="HYLS1_C_dom"/>
</dbReference>
<evidence type="ECO:0000313" key="10">
    <source>
        <dbReference type="RefSeq" id="XP_065661993.1"/>
    </source>
</evidence>
<evidence type="ECO:0000256" key="2">
    <source>
        <dbReference type="ARBA" id="ARBA00004138"/>
    </source>
</evidence>
<dbReference type="PANTHER" id="PTHR34174">
    <property type="entry name" value="HYDROLETHALUS SYNDROME PROTEIN 1"/>
    <property type="match status" value="1"/>
</dbReference>
<evidence type="ECO:0000313" key="9">
    <source>
        <dbReference type="Proteomes" id="UP001652625"/>
    </source>
</evidence>
<keyword evidence="9" id="KW-1185">Reference proteome</keyword>
<sequence>MDFSEEEIKERLKQLGYINIPNHKLKEFMKDLQLLVQQETFSSTNDSLSVSSEPKIVRNGPKAFCKEKVLNDMRFSEEKENFLYESCSNNSSFSTAQSITSDNHSSCSSVMRRKVSRKKSDGVRIFDETIDTESQISDITHLENQLYQLPTTSKLSNITSGSNNPLPAFIRSSKSYLQTRSYQKCDPVNRYHQFKQEWELNKVPGESNHSSERWKMKEQMLKVNDIERPRHNYSSNKYVVPTEKKRQALRWQIRSAMAQIH</sequence>
<evidence type="ECO:0000256" key="6">
    <source>
        <dbReference type="ARBA" id="ARBA00023212"/>
    </source>
</evidence>
<evidence type="ECO:0000256" key="4">
    <source>
        <dbReference type="ARBA" id="ARBA00022490"/>
    </source>
</evidence>
<reference evidence="10" key="1">
    <citation type="submission" date="2025-08" db="UniProtKB">
        <authorList>
            <consortium name="RefSeq"/>
        </authorList>
    </citation>
    <scope>IDENTIFICATION</scope>
</reference>
<dbReference type="RefSeq" id="XP_065661993.1">
    <property type="nucleotide sequence ID" value="XM_065805921.1"/>
</dbReference>
<comment type="subcellular location">
    <subcellularLocation>
        <location evidence="2">Cell projection</location>
        <location evidence="2">Cilium</location>
    </subcellularLocation>
    <subcellularLocation>
        <location evidence="1">Cytoplasm</location>
        <location evidence="1">Cytoskeleton</location>
        <location evidence="1">Microtubule organizing center</location>
        <location evidence="1">Centrosome</location>
        <location evidence="1">Centriole</location>
    </subcellularLocation>
</comment>
<evidence type="ECO:0000259" key="8">
    <source>
        <dbReference type="Pfam" id="PF15311"/>
    </source>
</evidence>
<evidence type="ECO:0000256" key="7">
    <source>
        <dbReference type="ARBA" id="ARBA00023273"/>
    </source>
</evidence>
<gene>
    <name evidence="10" type="primary">LOC105844092</name>
</gene>
<organism evidence="9 10">
    <name type="scientific">Hydra vulgaris</name>
    <name type="common">Hydra</name>
    <name type="synonym">Hydra attenuata</name>
    <dbReference type="NCBI Taxonomy" id="6087"/>
    <lineage>
        <taxon>Eukaryota</taxon>
        <taxon>Metazoa</taxon>
        <taxon>Cnidaria</taxon>
        <taxon>Hydrozoa</taxon>
        <taxon>Hydroidolina</taxon>
        <taxon>Anthoathecata</taxon>
        <taxon>Aplanulata</taxon>
        <taxon>Hydridae</taxon>
        <taxon>Hydra</taxon>
    </lineage>
</organism>
<dbReference type="PANTHER" id="PTHR34174:SF1">
    <property type="entry name" value="CENTRIOLAR AND CILIOGENESIS-ASSOCIATED PROTEIN HYLS1"/>
    <property type="match status" value="1"/>
</dbReference>
<name>A0ABM4CJQ2_HYDVU</name>
<keyword evidence="4" id="KW-0963">Cytoplasm</keyword>
<keyword evidence="7" id="KW-0966">Cell projection</keyword>
<comment type="similarity">
    <text evidence="3">Belongs to the HYLS1 family.</text>
</comment>
<protein>
    <submittedName>
        <fullName evidence="10">Centriolar and ciliogenesis-associated protein HYLS1 isoform X2</fullName>
    </submittedName>
</protein>